<proteinExistence type="predicted"/>
<dbReference type="eggNOG" id="ENOG502SXEE">
    <property type="taxonomic scope" value="Eukaryota"/>
</dbReference>
<evidence type="ECO:0000313" key="2">
    <source>
        <dbReference type="EMBL" id="EAU91636.2"/>
    </source>
</evidence>
<evidence type="ECO:0000313" key="3">
    <source>
        <dbReference type="Proteomes" id="UP000001861"/>
    </source>
</evidence>
<feature type="compositionally biased region" description="Polar residues" evidence="1">
    <location>
        <begin position="109"/>
        <end position="139"/>
    </location>
</feature>
<evidence type="ECO:0000256" key="1">
    <source>
        <dbReference type="SAM" id="MobiDB-lite"/>
    </source>
</evidence>
<protein>
    <submittedName>
        <fullName evidence="2">Uncharacterized protein</fullName>
    </submittedName>
</protein>
<dbReference type="STRING" id="240176.A8N5L3"/>
<feature type="compositionally biased region" description="Polar residues" evidence="1">
    <location>
        <begin position="213"/>
        <end position="234"/>
    </location>
</feature>
<feature type="region of interest" description="Disordered" evidence="1">
    <location>
        <begin position="151"/>
        <end position="236"/>
    </location>
</feature>
<feature type="compositionally biased region" description="Polar residues" evidence="1">
    <location>
        <begin position="188"/>
        <end position="201"/>
    </location>
</feature>
<feature type="region of interest" description="Disordered" evidence="1">
    <location>
        <begin position="107"/>
        <end position="139"/>
    </location>
</feature>
<dbReference type="KEGG" id="cci:CC1G_09318"/>
<feature type="compositionally biased region" description="Low complexity" evidence="1">
    <location>
        <begin position="307"/>
        <end position="320"/>
    </location>
</feature>
<dbReference type="GeneID" id="6006597"/>
<organism evidence="2 3">
    <name type="scientific">Coprinopsis cinerea (strain Okayama-7 / 130 / ATCC MYA-4618 / FGSC 9003)</name>
    <name type="common">Inky cap fungus</name>
    <name type="synonym">Hormographiella aspergillata</name>
    <dbReference type="NCBI Taxonomy" id="240176"/>
    <lineage>
        <taxon>Eukaryota</taxon>
        <taxon>Fungi</taxon>
        <taxon>Dikarya</taxon>
        <taxon>Basidiomycota</taxon>
        <taxon>Agaricomycotina</taxon>
        <taxon>Agaricomycetes</taxon>
        <taxon>Agaricomycetidae</taxon>
        <taxon>Agaricales</taxon>
        <taxon>Agaricineae</taxon>
        <taxon>Psathyrellaceae</taxon>
        <taxon>Coprinopsis</taxon>
    </lineage>
</organism>
<name>A8N5L3_COPC7</name>
<feature type="region of interest" description="Disordered" evidence="1">
    <location>
        <begin position="251"/>
        <end position="364"/>
    </location>
</feature>
<dbReference type="InParanoid" id="A8N5L3"/>
<dbReference type="OrthoDB" id="39175at2759"/>
<dbReference type="EMBL" id="AACS02000003">
    <property type="protein sequence ID" value="EAU91636.2"/>
    <property type="molecule type" value="Genomic_DNA"/>
</dbReference>
<gene>
    <name evidence="2" type="ORF">CC1G_09318</name>
</gene>
<comment type="caution">
    <text evidence="2">The sequence shown here is derived from an EMBL/GenBank/DDBJ whole genome shotgun (WGS) entry which is preliminary data.</text>
</comment>
<feature type="compositionally biased region" description="Polar residues" evidence="1">
    <location>
        <begin position="284"/>
        <end position="296"/>
    </location>
</feature>
<reference evidence="2 3" key="1">
    <citation type="journal article" date="2010" name="Proc. Natl. Acad. Sci. U.S.A.">
        <title>Insights into evolution of multicellular fungi from the assembled chromosomes of the mushroom Coprinopsis cinerea (Coprinus cinereus).</title>
        <authorList>
            <person name="Stajich J.E."/>
            <person name="Wilke S.K."/>
            <person name="Ahren D."/>
            <person name="Au C.H."/>
            <person name="Birren B.W."/>
            <person name="Borodovsky M."/>
            <person name="Burns C."/>
            <person name="Canback B."/>
            <person name="Casselton L.A."/>
            <person name="Cheng C.K."/>
            <person name="Deng J."/>
            <person name="Dietrich F.S."/>
            <person name="Fargo D.C."/>
            <person name="Farman M.L."/>
            <person name="Gathman A.C."/>
            <person name="Goldberg J."/>
            <person name="Guigo R."/>
            <person name="Hoegger P.J."/>
            <person name="Hooker J.B."/>
            <person name="Huggins A."/>
            <person name="James T.Y."/>
            <person name="Kamada T."/>
            <person name="Kilaru S."/>
            <person name="Kodira C."/>
            <person name="Kues U."/>
            <person name="Kupfer D."/>
            <person name="Kwan H.S."/>
            <person name="Lomsadze A."/>
            <person name="Li W."/>
            <person name="Lilly W.W."/>
            <person name="Ma L.J."/>
            <person name="Mackey A.J."/>
            <person name="Manning G."/>
            <person name="Martin F."/>
            <person name="Muraguchi H."/>
            <person name="Natvig D.O."/>
            <person name="Palmerini H."/>
            <person name="Ramesh M.A."/>
            <person name="Rehmeyer C.J."/>
            <person name="Roe B.A."/>
            <person name="Shenoy N."/>
            <person name="Stanke M."/>
            <person name="Ter-Hovhannisyan V."/>
            <person name="Tunlid A."/>
            <person name="Velagapudi R."/>
            <person name="Vision T.J."/>
            <person name="Zeng Q."/>
            <person name="Zolan M.E."/>
            <person name="Pukkila P.J."/>
        </authorList>
    </citation>
    <scope>NUCLEOTIDE SEQUENCE [LARGE SCALE GENOMIC DNA]</scope>
    <source>
        <strain evidence="3">Okayama-7 / 130 / ATCC MYA-4618 / FGSC 9003</strain>
    </source>
</reference>
<accession>A8N5L3</accession>
<sequence>MYPGHNDDSAYGHYWSGGDSAPGESLFATTMRDMEKQFFDTFPAARMALLANNWDMTQEPACPADSYPYIHETAASESEYPSSLNNEGLHIPSLPITYDSYTHMRVDDSNNGSLQASSPSSFANGRPQNPTPSLGNSSLDTAAFQMSETSAAGSTLSYSDRGHVPSQDVPIVPSQDYPPPSEAAFSPYSDQTPGHSRQTNGRYLEPAMGSLEQPMSASGSRYPQGPQPLQSQHIVPNPNLPVQQIVIVDRPPMPSTYSPSYTLQPDAYSPPPPTSYDTKPAYNATHQTQYTGSPGSYSHHASRDDSNVVPPSWSPPSTVVKPESSPSPMGQPAPIESEETASTTPSNTGTKSKPAKKNGDKKPPLACLFCRGRKIACGAPVPGGDENTCK</sequence>
<dbReference type="HOGENOM" id="CLU_771764_0_0_1"/>
<feature type="compositionally biased region" description="Polar residues" evidence="1">
    <location>
        <begin position="340"/>
        <end position="351"/>
    </location>
</feature>
<dbReference type="AlphaFoldDB" id="A8N5L3"/>
<dbReference type="Proteomes" id="UP000001861">
    <property type="component" value="Unassembled WGS sequence"/>
</dbReference>
<keyword evidence="3" id="KW-1185">Reference proteome</keyword>
<dbReference type="VEuPathDB" id="FungiDB:CC1G_09318"/>
<dbReference type="RefSeq" id="XP_001830158.2">
    <property type="nucleotide sequence ID" value="XM_001830106.2"/>
</dbReference>